<keyword evidence="1" id="KW-0677">Repeat</keyword>
<dbReference type="RefSeq" id="WP_125577921.1">
    <property type="nucleotide sequence ID" value="NZ_JBHSSO010000001.1"/>
</dbReference>
<accession>A0ABW1U8A1</accession>
<evidence type="ECO:0000259" key="4">
    <source>
        <dbReference type="Pfam" id="PF19087"/>
    </source>
</evidence>
<feature type="domain" description="MucBP" evidence="3">
    <location>
        <begin position="261"/>
        <end position="317"/>
    </location>
</feature>
<keyword evidence="6" id="KW-1185">Reference proteome</keyword>
<feature type="region of interest" description="Disordered" evidence="2">
    <location>
        <begin position="329"/>
        <end position="383"/>
    </location>
</feature>
<organism evidence="5 6">
    <name type="scientific">Levilactobacillus angrenensis</name>
    <dbReference type="NCBI Taxonomy" id="2486020"/>
    <lineage>
        <taxon>Bacteria</taxon>
        <taxon>Bacillati</taxon>
        <taxon>Bacillota</taxon>
        <taxon>Bacilli</taxon>
        <taxon>Lactobacillales</taxon>
        <taxon>Lactobacillaceae</taxon>
        <taxon>Levilactobacillus</taxon>
    </lineage>
</organism>
<reference evidence="6" key="1">
    <citation type="journal article" date="2019" name="Int. J. Syst. Evol. Microbiol.">
        <title>The Global Catalogue of Microorganisms (GCM) 10K type strain sequencing project: providing services to taxonomists for standard genome sequencing and annotation.</title>
        <authorList>
            <consortium name="The Broad Institute Genomics Platform"/>
            <consortium name="The Broad Institute Genome Sequencing Center for Infectious Disease"/>
            <person name="Wu L."/>
            <person name="Ma J."/>
        </authorList>
    </citation>
    <scope>NUCLEOTIDE SEQUENCE [LARGE SCALE GENOMIC DNA]</scope>
    <source>
        <strain evidence="6">CCM 8893</strain>
    </source>
</reference>
<proteinExistence type="predicted"/>
<dbReference type="Pfam" id="PF19087">
    <property type="entry name" value="DUF5776"/>
    <property type="match status" value="2"/>
</dbReference>
<evidence type="ECO:0000256" key="1">
    <source>
        <dbReference type="ARBA" id="ARBA00022737"/>
    </source>
</evidence>
<evidence type="ECO:0000313" key="5">
    <source>
        <dbReference type="EMBL" id="MFC6288594.1"/>
    </source>
</evidence>
<gene>
    <name evidence="5" type="ORF">ACFP1M_00005</name>
</gene>
<evidence type="ECO:0000256" key="2">
    <source>
        <dbReference type="SAM" id="MobiDB-lite"/>
    </source>
</evidence>
<protein>
    <submittedName>
        <fullName evidence="5">DUF5776 domain-containing protein</fullName>
    </submittedName>
</protein>
<comment type="caution">
    <text evidence="5">The sequence shown here is derived from an EMBL/GenBank/DDBJ whole genome shotgun (WGS) entry which is preliminary data.</text>
</comment>
<evidence type="ECO:0000259" key="3">
    <source>
        <dbReference type="Pfam" id="PF06458"/>
    </source>
</evidence>
<dbReference type="EMBL" id="JBHSSO010000001">
    <property type="protein sequence ID" value="MFC6288594.1"/>
    <property type="molecule type" value="Genomic_DNA"/>
</dbReference>
<sequence>MKKWLGGLLALVVAIGFGMGWNYMWSKSSRDKGSSDPTSVVAEAEETLTDKRIQFSLVDKDAKKSLGSISVELKDSEIPETEVTDKKYSELLKRVKESSGKDYKLLMQYYGLKSSLEGENKNLLNNIVKGTGFKLTTLWKLPDFDSKMGYTLDEEAFDNNLKETFKVSFLFRKTAVVEVPYQRNNSTTHIQLEKADSAGELSRAGNYTLNGVGGNTMSLKFLKYAGNYDGYVLSKKNIKFTGEDSSEVIWLISSEYQQSKTVRYVDQDGKDIQDSTSEHAGYGKKIKIRFPEIEGYELAEDKKYQWVRFKALPGEGEKDVVIKYKLATSEGKNPGGSDDKDNGSAGPGNGSSSGTDVDNNVDAGNNENSNGNNSNANNTTTSVSPFKVYGKQKLYRYSHATFTNNRRVQAHAKKVKAHAPVFTVVGKTTSKTGAARYVLNDGTHITANANYVGKLYWANHYRKLYVTNPQGINTYKTTTLNQKVKSLKQGTAVTAKAVTKKGQMTRYRLTDGTYITGNKQYVSPTKPKLVKQVKAKTRVRVYQDVNLNKVVKTYQPGQVIKVNGWNHSRGDVHHVSGVKRYKVAGGYITANSKYVKVVK</sequence>
<evidence type="ECO:0000313" key="6">
    <source>
        <dbReference type="Proteomes" id="UP001596258"/>
    </source>
</evidence>
<dbReference type="InterPro" id="IPR044081">
    <property type="entry name" value="DUF5776"/>
</dbReference>
<feature type="domain" description="DUF5776" evidence="4">
    <location>
        <begin position="456"/>
        <end position="522"/>
    </location>
</feature>
<dbReference type="Pfam" id="PF06458">
    <property type="entry name" value="MucBP"/>
    <property type="match status" value="1"/>
</dbReference>
<dbReference type="InterPro" id="IPR009459">
    <property type="entry name" value="MucBP_dom"/>
</dbReference>
<dbReference type="Proteomes" id="UP001596258">
    <property type="component" value="Unassembled WGS sequence"/>
</dbReference>
<feature type="domain" description="DUF5776" evidence="4">
    <location>
        <begin position="530"/>
        <end position="595"/>
    </location>
</feature>
<name>A0ABW1U8A1_9LACO</name>
<dbReference type="Gene3D" id="3.10.20.320">
    <property type="entry name" value="Putative peptidoglycan bound protein (lpxtg motif)"/>
    <property type="match status" value="1"/>
</dbReference>
<feature type="compositionally biased region" description="Low complexity" evidence="2">
    <location>
        <begin position="352"/>
        <end position="383"/>
    </location>
</feature>